<accession>A0A0D2Q5L2</accession>
<keyword evidence="3" id="KW-0732">Signal</keyword>
<feature type="compositionally biased region" description="Low complexity" evidence="1">
    <location>
        <begin position="372"/>
        <end position="381"/>
    </location>
</feature>
<organism evidence="4 5">
    <name type="scientific">Hypholoma sublateritium (strain FD-334 SS-4)</name>
    <dbReference type="NCBI Taxonomy" id="945553"/>
    <lineage>
        <taxon>Eukaryota</taxon>
        <taxon>Fungi</taxon>
        <taxon>Dikarya</taxon>
        <taxon>Basidiomycota</taxon>
        <taxon>Agaricomycotina</taxon>
        <taxon>Agaricomycetes</taxon>
        <taxon>Agaricomycetidae</taxon>
        <taxon>Agaricales</taxon>
        <taxon>Agaricineae</taxon>
        <taxon>Strophariaceae</taxon>
        <taxon>Hypholoma</taxon>
    </lineage>
</organism>
<feature type="transmembrane region" description="Helical" evidence="2">
    <location>
        <begin position="219"/>
        <end position="243"/>
    </location>
</feature>
<feature type="compositionally biased region" description="Low complexity" evidence="1">
    <location>
        <begin position="171"/>
        <end position="205"/>
    </location>
</feature>
<keyword evidence="2" id="KW-1133">Transmembrane helix</keyword>
<feature type="chain" id="PRO_5002249503" description="Mid2 domain-containing protein" evidence="3">
    <location>
        <begin position="29"/>
        <end position="497"/>
    </location>
</feature>
<evidence type="ECO:0000256" key="1">
    <source>
        <dbReference type="SAM" id="MobiDB-lite"/>
    </source>
</evidence>
<evidence type="ECO:0000256" key="3">
    <source>
        <dbReference type="SAM" id="SignalP"/>
    </source>
</evidence>
<evidence type="ECO:0000256" key="2">
    <source>
        <dbReference type="SAM" id="Phobius"/>
    </source>
</evidence>
<dbReference type="Proteomes" id="UP000054270">
    <property type="component" value="Unassembled WGS sequence"/>
</dbReference>
<dbReference type="STRING" id="945553.A0A0D2Q5L2"/>
<keyword evidence="2" id="KW-0472">Membrane</keyword>
<feature type="region of interest" description="Disordered" evidence="1">
    <location>
        <begin position="365"/>
        <end position="497"/>
    </location>
</feature>
<feature type="compositionally biased region" description="Pro residues" evidence="1">
    <location>
        <begin position="430"/>
        <end position="448"/>
    </location>
</feature>
<feature type="region of interest" description="Disordered" evidence="1">
    <location>
        <begin position="254"/>
        <end position="347"/>
    </location>
</feature>
<keyword evidence="5" id="KW-1185">Reference proteome</keyword>
<keyword evidence="2" id="KW-0812">Transmembrane</keyword>
<feature type="signal peptide" evidence="3">
    <location>
        <begin position="1"/>
        <end position="28"/>
    </location>
</feature>
<dbReference type="OrthoDB" id="3266934at2759"/>
<evidence type="ECO:0000313" key="5">
    <source>
        <dbReference type="Proteomes" id="UP000054270"/>
    </source>
</evidence>
<dbReference type="OMA" id="SALHIPW"/>
<protein>
    <recommendedName>
        <fullName evidence="6">Mid2 domain-containing protein</fullName>
    </recommendedName>
</protein>
<feature type="region of interest" description="Disordered" evidence="1">
    <location>
        <begin position="171"/>
        <end position="210"/>
    </location>
</feature>
<name>A0A0D2Q5L2_HYPSF</name>
<gene>
    <name evidence="4" type="ORF">HYPSUDRAFT_63623</name>
</gene>
<evidence type="ECO:0000313" key="4">
    <source>
        <dbReference type="EMBL" id="KJA26855.1"/>
    </source>
</evidence>
<reference evidence="5" key="1">
    <citation type="submission" date="2014-04" db="EMBL/GenBank/DDBJ databases">
        <title>Evolutionary Origins and Diversification of the Mycorrhizal Mutualists.</title>
        <authorList>
            <consortium name="DOE Joint Genome Institute"/>
            <consortium name="Mycorrhizal Genomics Consortium"/>
            <person name="Kohler A."/>
            <person name="Kuo A."/>
            <person name="Nagy L.G."/>
            <person name="Floudas D."/>
            <person name="Copeland A."/>
            <person name="Barry K.W."/>
            <person name="Cichocki N."/>
            <person name="Veneault-Fourrey C."/>
            <person name="LaButti K."/>
            <person name="Lindquist E.A."/>
            <person name="Lipzen A."/>
            <person name="Lundell T."/>
            <person name="Morin E."/>
            <person name="Murat C."/>
            <person name="Riley R."/>
            <person name="Ohm R."/>
            <person name="Sun H."/>
            <person name="Tunlid A."/>
            <person name="Henrissat B."/>
            <person name="Grigoriev I.V."/>
            <person name="Hibbett D.S."/>
            <person name="Martin F."/>
        </authorList>
    </citation>
    <scope>NUCLEOTIDE SEQUENCE [LARGE SCALE GENOMIC DNA]</scope>
    <source>
        <strain evidence="5">FD-334 SS-4</strain>
    </source>
</reference>
<proteinExistence type="predicted"/>
<dbReference type="AlphaFoldDB" id="A0A0D2Q5L2"/>
<evidence type="ECO:0008006" key="6">
    <source>
        <dbReference type="Google" id="ProtNLM"/>
    </source>
</evidence>
<sequence length="497" mass="51593">MTNRLPSILLAYTSFFLVVSFFAERTMAVPDVLAARVVTSVQFQNPDSMLTTCNPFNITWQFVGVPSPISLTITNNSAAFPTTTQSVTHNTDATNIARAIPTGANNPTPIVTVNVAENIQPNIDYYVWPSVNVSQGWYVFEAYMPSIAYSAVSEQVYVAYGPDVSCLSSTPTSTASTTVAQTTTSASVSSSTSSSSSGSTASTSALPVGSASKTSSKHIGAIVGGILGAVVFLALAAAAWFLLYRKRRTTITKSGASKGPRRWNGLSSVDSRGGLMGDTGRRNPHTASIGTLPFSPSDDAVAGAEKASIHSRPGDASPFGDAHAPPGRPSVADSLESTGYPPSSPARASALAGFVPMSRTHSLATSTTHNVGSAGPGSAASHAPFVERAPPSPTSPVDERRHANRRSLGGARRKPVPAYAGADDARTPVPTSPAPSPVPPPSPPPGPEYTPHYMTRSQSGHDGSQHELAHKSSFGPGGVEGRALHYLMPDPPMAPRG</sequence>
<dbReference type="EMBL" id="KN817526">
    <property type="protein sequence ID" value="KJA26855.1"/>
    <property type="molecule type" value="Genomic_DNA"/>
</dbReference>